<gene>
    <name evidence="3" type="ORF">BAN20980_06746</name>
    <name evidence="2" type="ORF">JQK92_13540</name>
</gene>
<accession>A0A6P2GKB0</accession>
<dbReference type="Proteomes" id="UP000755577">
    <property type="component" value="Unassembled WGS sequence"/>
</dbReference>
<dbReference type="Pfam" id="PF09448">
    <property type="entry name" value="MmlI"/>
    <property type="match status" value="1"/>
</dbReference>
<dbReference type="InterPro" id="IPR018566">
    <property type="entry name" value="MeMu_Me-Isoase"/>
</dbReference>
<proteinExistence type="predicted"/>
<reference evidence="2 5" key="2">
    <citation type="submission" date="2021-02" db="EMBL/GenBank/DDBJ databases">
        <title>Draft genome of the type strains Burkholderia anthina DSM16086.</title>
        <authorList>
            <person name="Hertel R."/>
            <person name="Meissner J."/>
            <person name="Poehlein A."/>
            <person name="Daniel R."/>
            <person name="Commichau F.M."/>
        </authorList>
    </citation>
    <scope>NUCLEOTIDE SEQUENCE [LARGE SCALE GENOMIC DNA]</scope>
    <source>
        <strain evidence="2 5">DSM 16086</strain>
    </source>
</reference>
<sequence>MIRMLYLLVKPEGMSNEQFRRECARHDEMSRDVPGLLKYEVRYVAEQPADTHVPFFDIGHVDAIGECWFENDAAYRQYLDSDIRRAWFEHGKTFIGKLKPFRTEPVLPQPDE</sequence>
<protein>
    <submittedName>
        <fullName evidence="2">4-methylmuconolactone methylisomerase</fullName>
    </submittedName>
</protein>
<evidence type="ECO:0000259" key="1">
    <source>
        <dbReference type="Pfam" id="PF09448"/>
    </source>
</evidence>
<dbReference type="Proteomes" id="UP000494201">
    <property type="component" value="Unassembled WGS sequence"/>
</dbReference>
<feature type="domain" description="4-Methylmuconolactone methyl-isomerase" evidence="1">
    <location>
        <begin position="1"/>
        <end position="108"/>
    </location>
</feature>
<evidence type="ECO:0000313" key="4">
    <source>
        <dbReference type="Proteomes" id="UP000494201"/>
    </source>
</evidence>
<dbReference type="SUPFAM" id="SSF54909">
    <property type="entry name" value="Dimeric alpha+beta barrel"/>
    <property type="match status" value="1"/>
</dbReference>
<evidence type="ECO:0000313" key="3">
    <source>
        <dbReference type="EMBL" id="VVU54111.1"/>
    </source>
</evidence>
<evidence type="ECO:0000313" key="5">
    <source>
        <dbReference type="Proteomes" id="UP000755577"/>
    </source>
</evidence>
<name>A0A6P2GKB0_9BURK</name>
<dbReference type="EMBL" id="JAFCIQ010000007">
    <property type="protein sequence ID" value="MBM2767452.1"/>
    <property type="molecule type" value="Genomic_DNA"/>
</dbReference>
<dbReference type="Gene3D" id="3.30.70.100">
    <property type="match status" value="1"/>
</dbReference>
<keyword evidence="5" id="KW-1185">Reference proteome</keyword>
<evidence type="ECO:0000313" key="2">
    <source>
        <dbReference type="EMBL" id="MBM2767452.1"/>
    </source>
</evidence>
<dbReference type="InterPro" id="IPR011008">
    <property type="entry name" value="Dimeric_a/b-barrel"/>
</dbReference>
<dbReference type="AlphaFoldDB" id="A0A6P2GKB0"/>
<organism evidence="3 4">
    <name type="scientific">Burkholderia anthina</name>
    <dbReference type="NCBI Taxonomy" id="179879"/>
    <lineage>
        <taxon>Bacteria</taxon>
        <taxon>Pseudomonadati</taxon>
        <taxon>Pseudomonadota</taxon>
        <taxon>Betaproteobacteria</taxon>
        <taxon>Burkholderiales</taxon>
        <taxon>Burkholderiaceae</taxon>
        <taxon>Burkholderia</taxon>
        <taxon>Burkholderia cepacia complex</taxon>
    </lineage>
</organism>
<dbReference type="EMBL" id="CABVLY010000047">
    <property type="protein sequence ID" value="VVU54111.1"/>
    <property type="molecule type" value="Genomic_DNA"/>
</dbReference>
<reference evidence="3 4" key="1">
    <citation type="submission" date="2019-09" db="EMBL/GenBank/DDBJ databases">
        <authorList>
            <person name="Depoorter E."/>
        </authorList>
    </citation>
    <scope>NUCLEOTIDE SEQUENCE [LARGE SCALE GENOMIC DNA]</scope>
    <source>
        <strain evidence="3">LMG 20980</strain>
    </source>
</reference>